<organism evidence="2 3">
    <name type="scientific">Faucicola osloensis</name>
    <name type="common">Moraxella osloensis</name>
    <dbReference type="NCBI Taxonomy" id="34062"/>
    <lineage>
        <taxon>Bacteria</taxon>
        <taxon>Pseudomonadati</taxon>
        <taxon>Pseudomonadota</taxon>
        <taxon>Gammaproteobacteria</taxon>
        <taxon>Moraxellales</taxon>
        <taxon>Moraxellaceae</taxon>
        <taxon>Faucicola</taxon>
    </lineage>
</organism>
<dbReference type="STRING" id="34062.AXE82_05275"/>
<feature type="transmembrane region" description="Helical" evidence="1">
    <location>
        <begin position="24"/>
        <end position="44"/>
    </location>
</feature>
<accession>A0A2D2LWI3</accession>
<dbReference type="Proteomes" id="UP000229340">
    <property type="component" value="Chromosome"/>
</dbReference>
<keyword evidence="1" id="KW-0812">Transmembrane</keyword>
<dbReference type="AlphaFoldDB" id="A0A2D2LWI3"/>
<evidence type="ECO:0000313" key="2">
    <source>
        <dbReference type="EMBL" id="ATR79382.2"/>
    </source>
</evidence>
<evidence type="ECO:0000256" key="1">
    <source>
        <dbReference type="SAM" id="Phobius"/>
    </source>
</evidence>
<proteinExistence type="predicted"/>
<gene>
    <name evidence="2" type="ORF">NP7_09085</name>
</gene>
<protein>
    <submittedName>
        <fullName evidence="2">Uncharacterized protein</fullName>
    </submittedName>
</protein>
<dbReference type="EMBL" id="CP024443">
    <property type="protein sequence ID" value="ATR79382.2"/>
    <property type="molecule type" value="Genomic_DNA"/>
</dbReference>
<keyword evidence="1" id="KW-1133">Transmembrane helix</keyword>
<keyword evidence="1" id="KW-0472">Membrane</keyword>
<feature type="transmembrane region" description="Helical" evidence="1">
    <location>
        <begin position="51"/>
        <end position="69"/>
    </location>
</feature>
<name>A0A2D2LWI3_FAUOS</name>
<reference evidence="3" key="1">
    <citation type="submission" date="2017-11" db="EMBL/GenBank/DDBJ databases">
        <title>Complete genome sequence of Moraxella osloensis NP7 isolated from human skin.</title>
        <authorList>
            <person name="Lee K."/>
            <person name="Lim J.Y."/>
            <person name="Hwang I."/>
        </authorList>
    </citation>
    <scope>NUCLEOTIDE SEQUENCE [LARGE SCALE GENOMIC DNA]</scope>
    <source>
        <strain evidence="3">NP7</strain>
    </source>
</reference>
<evidence type="ECO:0000313" key="3">
    <source>
        <dbReference type="Proteomes" id="UP000229340"/>
    </source>
</evidence>
<sequence length="162" mass="17374">MIMLKVTDTGVTIGLQSQAATPTILTQILWVGIVIAVVGLLMAFKMLSVAIGSLMILLAIIASVVWQAIKQKKEVATLTGGELRLTQQGFSHHQGANVTSYQLLPSDSVEPTTDGMIIYNADGLTLYHITGFHDPKHIKIAQAVIQGKPIKTQGKAIKLQST</sequence>